<accession>A0A7Y3TWI8</accession>
<dbReference type="SUPFAM" id="SSF103473">
    <property type="entry name" value="MFS general substrate transporter"/>
    <property type="match status" value="1"/>
</dbReference>
<keyword evidence="3 4" id="KW-0472">Membrane</keyword>
<proteinExistence type="predicted"/>
<organism evidence="6 7">
    <name type="scientific">Vreelandella azerica</name>
    <dbReference type="NCBI Taxonomy" id="2732867"/>
    <lineage>
        <taxon>Bacteria</taxon>
        <taxon>Pseudomonadati</taxon>
        <taxon>Pseudomonadota</taxon>
        <taxon>Gammaproteobacteria</taxon>
        <taxon>Oceanospirillales</taxon>
        <taxon>Halomonadaceae</taxon>
        <taxon>Vreelandella</taxon>
    </lineage>
</organism>
<keyword evidence="2 4" id="KW-1133">Transmembrane helix</keyword>
<feature type="transmembrane region" description="Helical" evidence="4">
    <location>
        <begin position="149"/>
        <end position="168"/>
    </location>
</feature>
<evidence type="ECO:0000313" key="6">
    <source>
        <dbReference type="EMBL" id="NOG31478.1"/>
    </source>
</evidence>
<protein>
    <submittedName>
        <fullName evidence="6">MFS transporter</fullName>
    </submittedName>
</protein>
<evidence type="ECO:0000256" key="2">
    <source>
        <dbReference type="ARBA" id="ARBA00022989"/>
    </source>
</evidence>
<evidence type="ECO:0000256" key="1">
    <source>
        <dbReference type="ARBA" id="ARBA00022692"/>
    </source>
</evidence>
<feature type="transmembrane region" description="Helical" evidence="4">
    <location>
        <begin position="230"/>
        <end position="251"/>
    </location>
</feature>
<feature type="transmembrane region" description="Helical" evidence="4">
    <location>
        <begin position="263"/>
        <end position="284"/>
    </location>
</feature>
<evidence type="ECO:0000256" key="3">
    <source>
        <dbReference type="ARBA" id="ARBA00023136"/>
    </source>
</evidence>
<feature type="transmembrane region" description="Helical" evidence="4">
    <location>
        <begin position="320"/>
        <end position="344"/>
    </location>
</feature>
<reference evidence="6 7" key="1">
    <citation type="submission" date="2020-05" db="EMBL/GenBank/DDBJ databases">
        <authorList>
            <person name="Ruan W."/>
            <person name="Jeon C.O."/>
            <person name="Chun B.H."/>
        </authorList>
    </citation>
    <scope>NUCLEOTIDE SEQUENCE [LARGE SCALE GENOMIC DNA]</scope>
    <source>
        <strain evidence="6 7">TBZ9</strain>
    </source>
</reference>
<gene>
    <name evidence="6" type="ORF">HLB35_06285</name>
</gene>
<reference evidence="6 7" key="2">
    <citation type="submission" date="2020-06" db="EMBL/GenBank/DDBJ databases">
        <title>Halomonas songnenensis sp. nov., a moderately halophilic bacterium isolated from saline and alkaline soils.</title>
        <authorList>
            <person name="Jiang J."/>
            <person name="Pan Y."/>
        </authorList>
    </citation>
    <scope>NUCLEOTIDE SEQUENCE [LARGE SCALE GENOMIC DNA]</scope>
    <source>
        <strain evidence="6 7">TBZ9</strain>
    </source>
</reference>
<dbReference type="InterPro" id="IPR036259">
    <property type="entry name" value="MFS_trans_sf"/>
</dbReference>
<feature type="transmembrane region" description="Helical" evidence="4">
    <location>
        <begin position="188"/>
        <end position="209"/>
    </location>
</feature>
<feature type="transmembrane region" description="Helical" evidence="4">
    <location>
        <begin position="117"/>
        <end position="137"/>
    </location>
</feature>
<dbReference type="Gene3D" id="1.20.1250.20">
    <property type="entry name" value="MFS general substrate transporter like domains"/>
    <property type="match status" value="1"/>
</dbReference>
<feature type="transmembrane region" description="Helical" evidence="4">
    <location>
        <begin position="27"/>
        <end position="48"/>
    </location>
</feature>
<feature type="domain" description="Major facilitator superfamily (MFS) profile" evidence="5">
    <location>
        <begin position="229"/>
        <end position="415"/>
    </location>
</feature>
<dbReference type="InterPro" id="IPR011701">
    <property type="entry name" value="MFS"/>
</dbReference>
<keyword evidence="7" id="KW-1185">Reference proteome</keyword>
<comment type="caution">
    <text evidence="6">The sequence shown here is derived from an EMBL/GenBank/DDBJ whole genome shotgun (WGS) entry which is preliminary data.</text>
</comment>
<feature type="transmembrane region" description="Helical" evidence="4">
    <location>
        <begin position="356"/>
        <end position="378"/>
    </location>
</feature>
<feature type="transmembrane region" description="Helical" evidence="4">
    <location>
        <begin position="91"/>
        <end position="111"/>
    </location>
</feature>
<dbReference type="InterPro" id="IPR020846">
    <property type="entry name" value="MFS_dom"/>
</dbReference>
<feature type="transmembrane region" description="Helical" evidence="4">
    <location>
        <begin position="60"/>
        <end position="84"/>
    </location>
</feature>
<evidence type="ECO:0000313" key="7">
    <source>
        <dbReference type="Proteomes" id="UP000588806"/>
    </source>
</evidence>
<dbReference type="GO" id="GO:0022857">
    <property type="term" value="F:transmembrane transporter activity"/>
    <property type="evidence" value="ECO:0007669"/>
    <property type="project" value="InterPro"/>
</dbReference>
<evidence type="ECO:0000259" key="5">
    <source>
        <dbReference type="PROSITE" id="PS50850"/>
    </source>
</evidence>
<dbReference type="Proteomes" id="UP000588806">
    <property type="component" value="Unassembled WGS sequence"/>
</dbReference>
<dbReference type="Pfam" id="PF07690">
    <property type="entry name" value="MFS_1"/>
    <property type="match status" value="2"/>
</dbReference>
<feature type="transmembrane region" description="Helical" evidence="4">
    <location>
        <begin position="296"/>
        <end position="314"/>
    </location>
</feature>
<keyword evidence="1 4" id="KW-0812">Transmembrane</keyword>
<dbReference type="PROSITE" id="PS50850">
    <property type="entry name" value="MFS"/>
    <property type="match status" value="1"/>
</dbReference>
<feature type="transmembrane region" description="Helical" evidence="4">
    <location>
        <begin position="384"/>
        <end position="403"/>
    </location>
</feature>
<dbReference type="PANTHER" id="PTHR23534:SF1">
    <property type="entry name" value="MAJOR FACILITATOR SUPERFAMILY PROTEIN"/>
    <property type="match status" value="1"/>
</dbReference>
<dbReference type="AlphaFoldDB" id="A0A7Y3TWI8"/>
<dbReference type="RefSeq" id="WP_171701927.1">
    <property type="nucleotide sequence ID" value="NZ_JABFHI010000002.1"/>
</dbReference>
<name>A0A7Y3TWI8_9GAMM</name>
<sequence length="415" mass="43663">MVVDKQSRNNQQANSADSAKPREKLNVAILVVSQMLFMVATITVMTLSGVVGQQLSPNPAYATLPIAIMMIGTVTSTLPASLFMKRVGRRMGFILGAGLGGVGGGLVSLGGIAAGSFWLFCAGNLLIGLYQGFAMYYRFAAVDVASPGFRSKAISLVMAGGVVAAFLGPWNASATLDWVPGVPSGGPYLIIALLALFAIGLLSQLKVPASGEPQPGEVTRPMASIARQPRFRVAVIAGAIGYGVMVLVMTATPLAMRGQGFEMSQVVFIMQWHVLGMYAPSFFTGSLISRFGVERILTAGVVILLGTVLFSNLGTSMAHFWVALVLLGIGWNFLFIGGSALLAATHSEAERGKVQGVNDLIIFSLVAVGSLMSGQLLHHLGWETLNLAMLLPILIIAIALIGWQQNNHQKASAST</sequence>
<evidence type="ECO:0000256" key="4">
    <source>
        <dbReference type="SAM" id="Phobius"/>
    </source>
</evidence>
<dbReference type="PANTHER" id="PTHR23534">
    <property type="entry name" value="MFS PERMEASE"/>
    <property type="match status" value="1"/>
</dbReference>
<dbReference type="EMBL" id="JABFHI010000002">
    <property type="protein sequence ID" value="NOG31478.1"/>
    <property type="molecule type" value="Genomic_DNA"/>
</dbReference>